<comment type="caution">
    <text evidence="2">The sequence shown here is derived from an EMBL/GenBank/DDBJ whole genome shotgun (WGS) entry which is preliminary data.</text>
</comment>
<feature type="transmembrane region" description="Helical" evidence="1">
    <location>
        <begin position="16"/>
        <end position="37"/>
    </location>
</feature>
<evidence type="ECO:0000313" key="3">
    <source>
        <dbReference type="Proteomes" id="UP001597214"/>
    </source>
</evidence>
<feature type="transmembrane region" description="Helical" evidence="1">
    <location>
        <begin position="164"/>
        <end position="185"/>
    </location>
</feature>
<accession>A0ABW4LKB6</accession>
<evidence type="ECO:0008006" key="4">
    <source>
        <dbReference type="Google" id="ProtNLM"/>
    </source>
</evidence>
<protein>
    <recommendedName>
        <fullName evidence="4">ABC transporter permease</fullName>
    </recommendedName>
</protein>
<feature type="transmembrane region" description="Helical" evidence="1">
    <location>
        <begin position="294"/>
        <end position="316"/>
    </location>
</feature>
<dbReference type="EMBL" id="JBHUEM010000003">
    <property type="protein sequence ID" value="MFD1735556.1"/>
    <property type="molecule type" value="Genomic_DNA"/>
</dbReference>
<organism evidence="2 3">
    <name type="scientific">Bacillus salitolerans</name>
    <dbReference type="NCBI Taxonomy" id="1437434"/>
    <lineage>
        <taxon>Bacteria</taxon>
        <taxon>Bacillati</taxon>
        <taxon>Bacillota</taxon>
        <taxon>Bacilli</taxon>
        <taxon>Bacillales</taxon>
        <taxon>Bacillaceae</taxon>
        <taxon>Bacillus</taxon>
    </lineage>
</organism>
<name>A0ABW4LKB6_9BACI</name>
<reference evidence="3" key="1">
    <citation type="journal article" date="2019" name="Int. J. Syst. Evol. Microbiol.">
        <title>The Global Catalogue of Microorganisms (GCM) 10K type strain sequencing project: providing services to taxonomists for standard genome sequencing and annotation.</title>
        <authorList>
            <consortium name="The Broad Institute Genomics Platform"/>
            <consortium name="The Broad Institute Genome Sequencing Center for Infectious Disease"/>
            <person name="Wu L."/>
            <person name="Ma J."/>
        </authorList>
    </citation>
    <scope>NUCLEOTIDE SEQUENCE [LARGE SCALE GENOMIC DNA]</scope>
    <source>
        <strain evidence="3">CCUG 49339</strain>
    </source>
</reference>
<keyword evidence="1" id="KW-0472">Membrane</keyword>
<feature type="transmembrane region" description="Helical" evidence="1">
    <location>
        <begin position="229"/>
        <end position="249"/>
    </location>
</feature>
<sequence>MVKKGLLEIEWRQQKWLIILGFLYISFFLPVETYLSYQGWKSFQYSIDQFTFYIDGRVGSHIFLSSLYAFLLAITQIGVERGKGLFDFQLALPYSRGAVYVTKLSVGLLLLISSVLVSLGLTFTLLKVMDAEYYYFSDFYSHLFVTLILVYSLTLAAGGVTGNVFAQGLTAFSVSVLPIITMNSIGMNVAIWIEEFMVRSYIPTKIVIDSILELSPIYYLFYGNTLTKTGVIVPLILSIVFSIVGYLTFSRQPYERNGSFFLWKSLNRPVQLVVIFIGMLGFSGFGYHTSGSQFAGYIVGAIAGAVIGFILSYFTIYRRSRKG</sequence>
<evidence type="ECO:0000256" key="1">
    <source>
        <dbReference type="SAM" id="Phobius"/>
    </source>
</evidence>
<feature type="transmembrane region" description="Helical" evidence="1">
    <location>
        <begin position="99"/>
        <end position="126"/>
    </location>
</feature>
<dbReference type="RefSeq" id="WP_377926657.1">
    <property type="nucleotide sequence ID" value="NZ_JBHUEM010000003.1"/>
</dbReference>
<dbReference type="PANTHER" id="PTHR39177:SF1">
    <property type="entry name" value="ABC TRANSPORTER PERMEASE YTRC-RELATED"/>
    <property type="match status" value="1"/>
</dbReference>
<dbReference type="InterPro" id="IPR053046">
    <property type="entry name" value="ABC-5_transporter"/>
</dbReference>
<dbReference type="PANTHER" id="PTHR39177">
    <property type="entry name" value="ABC TRANSPORTER PERMEASE YTRC-RELATED"/>
    <property type="match status" value="1"/>
</dbReference>
<feature type="transmembrane region" description="Helical" evidence="1">
    <location>
        <begin position="270"/>
        <end position="288"/>
    </location>
</feature>
<keyword evidence="3" id="KW-1185">Reference proteome</keyword>
<evidence type="ECO:0000313" key="2">
    <source>
        <dbReference type="EMBL" id="MFD1735556.1"/>
    </source>
</evidence>
<feature type="transmembrane region" description="Helical" evidence="1">
    <location>
        <begin position="58"/>
        <end position="79"/>
    </location>
</feature>
<keyword evidence="1" id="KW-0812">Transmembrane</keyword>
<proteinExistence type="predicted"/>
<dbReference type="InterPro" id="IPR023264">
    <property type="entry name" value="ABC_transptr_acetoin_YtrC/YtrD"/>
</dbReference>
<feature type="transmembrane region" description="Helical" evidence="1">
    <location>
        <begin position="206"/>
        <end position="223"/>
    </location>
</feature>
<gene>
    <name evidence="2" type="ORF">ACFSCX_03175</name>
</gene>
<keyword evidence="1" id="KW-1133">Transmembrane helix</keyword>
<feature type="transmembrane region" description="Helical" evidence="1">
    <location>
        <begin position="138"/>
        <end position="158"/>
    </location>
</feature>
<dbReference type="PRINTS" id="PR02026">
    <property type="entry name" value="YTRCYTRDABC"/>
</dbReference>
<dbReference type="Proteomes" id="UP001597214">
    <property type="component" value="Unassembled WGS sequence"/>
</dbReference>